<proteinExistence type="predicted"/>
<name>A0A0A1ZKA4_PROMR</name>
<protein>
    <submittedName>
        <fullName evidence="5">Aldo/keto reductase family</fullName>
    </submittedName>
</protein>
<dbReference type="PANTHER" id="PTHR43312:SF2">
    <property type="entry name" value="OXIDOREDUCTASE"/>
    <property type="match status" value="1"/>
</dbReference>
<dbReference type="eggNOG" id="COG1453">
    <property type="taxonomic scope" value="Bacteria"/>
</dbReference>
<dbReference type="PROSITE" id="PS00198">
    <property type="entry name" value="4FE4S_FER_1"/>
    <property type="match status" value="1"/>
</dbReference>
<dbReference type="STRING" id="59925.EU91_0614"/>
<keyword evidence="1" id="KW-0479">Metal-binding</keyword>
<evidence type="ECO:0000256" key="2">
    <source>
        <dbReference type="ARBA" id="ARBA00023004"/>
    </source>
</evidence>
<dbReference type="Pfam" id="PF00248">
    <property type="entry name" value="Aldo_ket_red"/>
    <property type="match status" value="1"/>
</dbReference>
<keyword evidence="3" id="KW-0411">Iron-sulfur</keyword>
<evidence type="ECO:0000256" key="1">
    <source>
        <dbReference type="ARBA" id="ARBA00022723"/>
    </source>
</evidence>
<dbReference type="Proteomes" id="UP000030598">
    <property type="component" value="Unassembled WGS sequence"/>
</dbReference>
<dbReference type="InterPro" id="IPR053135">
    <property type="entry name" value="AKR2_Oxidoreductase"/>
</dbReference>
<evidence type="ECO:0000259" key="4">
    <source>
        <dbReference type="Pfam" id="PF00248"/>
    </source>
</evidence>
<dbReference type="EMBL" id="JNAH01000003">
    <property type="protein sequence ID" value="KGF88679.1"/>
    <property type="molecule type" value="Genomic_DNA"/>
</dbReference>
<dbReference type="GO" id="GO:0046872">
    <property type="term" value="F:metal ion binding"/>
    <property type="evidence" value="ECO:0007669"/>
    <property type="project" value="UniProtKB-KW"/>
</dbReference>
<evidence type="ECO:0000313" key="6">
    <source>
        <dbReference type="Proteomes" id="UP000030598"/>
    </source>
</evidence>
<organism evidence="5 6">
    <name type="scientific">Prochlorococcus marinus str. GP2</name>
    <dbReference type="NCBI Taxonomy" id="59925"/>
    <lineage>
        <taxon>Bacteria</taxon>
        <taxon>Bacillati</taxon>
        <taxon>Cyanobacteriota</taxon>
        <taxon>Cyanophyceae</taxon>
        <taxon>Synechococcales</taxon>
        <taxon>Prochlorococcaceae</taxon>
        <taxon>Prochlorococcus</taxon>
    </lineage>
</organism>
<dbReference type="InterPro" id="IPR017900">
    <property type="entry name" value="4Fe4S_Fe_S_CS"/>
</dbReference>
<reference evidence="6" key="1">
    <citation type="journal article" date="2014" name="Sci. Data">
        <title>Genomes of diverse isolates of the marine cyanobacterium Prochlorococcus.</title>
        <authorList>
            <person name="Biller S."/>
            <person name="Berube P."/>
            <person name="Thompson J."/>
            <person name="Kelly L."/>
            <person name="Roggensack S."/>
            <person name="Awad L."/>
            <person name="Roache-Johnson K."/>
            <person name="Ding H."/>
            <person name="Giovannoni S.J."/>
            <person name="Moore L.R."/>
            <person name="Chisholm S.W."/>
        </authorList>
    </citation>
    <scope>NUCLEOTIDE SEQUENCE [LARGE SCALE GENOMIC DNA]</scope>
    <source>
        <strain evidence="6">GP2</strain>
    </source>
</reference>
<dbReference type="InterPro" id="IPR036812">
    <property type="entry name" value="NAD(P)_OxRdtase_dom_sf"/>
</dbReference>
<gene>
    <name evidence="5" type="ORF">EU91_0614</name>
</gene>
<sequence length="380" mass="42921">MIINSQKRSFGRGAKVSLFTLGTMRATESLEKMYSIIKNAYYVGINHIETAPSYGDAESLIGNSIKKLAIEENIKEKNWVITSKVLPKGDFDFLKNNFKNSLKNLNREKINNLAIHGLNLKQHLDWVLAGEGKKFISWILEEELVDQVGFSSHGSYSLIKDAINCEVFTFCSLHLHYLDQSKIALAEEAIKKGMGVLAISPADKGGRLYSPSDILIEASKPFHPLELAFRFLLAKGITTLSLGATNKKDFEFAHKLRNSCEKLTKLEKSALNKIEEVSNERLNSTKCEQCRSCLPCPNEVPIPEILRLRNISVGYGQLEFSKERYNLIGKAGHWWEEKNSSFCQECNECVPKCPSKLDIPNLLKETHNLLIENPTKRLWG</sequence>
<dbReference type="AlphaFoldDB" id="A0A0A1ZKA4"/>
<accession>A0A0A1ZKA4</accession>
<dbReference type="PANTHER" id="PTHR43312">
    <property type="entry name" value="D-THREO-ALDOSE 1-DEHYDROGENASE"/>
    <property type="match status" value="1"/>
</dbReference>
<keyword evidence="2" id="KW-0408">Iron</keyword>
<evidence type="ECO:0000256" key="3">
    <source>
        <dbReference type="ARBA" id="ARBA00023014"/>
    </source>
</evidence>
<dbReference type="SUPFAM" id="SSF51430">
    <property type="entry name" value="NAD(P)-linked oxidoreductase"/>
    <property type="match status" value="1"/>
</dbReference>
<dbReference type="InterPro" id="IPR023210">
    <property type="entry name" value="NADP_OxRdtase_dom"/>
</dbReference>
<dbReference type="OrthoDB" id="9773828at2"/>
<comment type="caution">
    <text evidence="5">The sequence shown here is derived from an EMBL/GenBank/DDBJ whole genome shotgun (WGS) entry which is preliminary data.</text>
</comment>
<evidence type="ECO:0000313" key="5">
    <source>
        <dbReference type="EMBL" id="KGF88679.1"/>
    </source>
</evidence>
<dbReference type="SUPFAM" id="SSF46548">
    <property type="entry name" value="alpha-helical ferredoxin"/>
    <property type="match status" value="1"/>
</dbReference>
<dbReference type="GO" id="GO:0051536">
    <property type="term" value="F:iron-sulfur cluster binding"/>
    <property type="evidence" value="ECO:0007669"/>
    <property type="project" value="UniProtKB-KW"/>
</dbReference>
<dbReference type="RefSeq" id="WP_032524154.1">
    <property type="nucleotide sequence ID" value="NZ_CP138934.1"/>
</dbReference>
<dbReference type="Gene3D" id="3.20.20.100">
    <property type="entry name" value="NADP-dependent oxidoreductase domain"/>
    <property type="match status" value="1"/>
</dbReference>
<feature type="domain" description="NADP-dependent oxidoreductase" evidence="4">
    <location>
        <begin position="21"/>
        <end position="205"/>
    </location>
</feature>